<dbReference type="GO" id="GO:0042883">
    <property type="term" value="P:cysteine transport"/>
    <property type="evidence" value="ECO:0007669"/>
    <property type="project" value="InterPro"/>
</dbReference>
<dbReference type="Gene3D" id="1.20.1560.10">
    <property type="entry name" value="ABC transporter type 1, transmembrane domain"/>
    <property type="match status" value="1"/>
</dbReference>
<dbReference type="SUPFAM" id="SSF52540">
    <property type="entry name" value="P-loop containing nucleoside triphosphate hydrolases"/>
    <property type="match status" value="1"/>
</dbReference>
<keyword evidence="5 7" id="KW-1133">Transmembrane helix</keyword>
<dbReference type="InterPro" id="IPR003593">
    <property type="entry name" value="AAA+_ATPase"/>
</dbReference>
<gene>
    <name evidence="10" type="ORF">BKP64_05450</name>
</gene>
<accession>A0A1D9GJB1</accession>
<feature type="transmembrane region" description="Helical" evidence="7">
    <location>
        <begin position="77"/>
        <end position="95"/>
    </location>
</feature>
<dbReference type="Pfam" id="PF00664">
    <property type="entry name" value="ABC_membrane"/>
    <property type="match status" value="1"/>
</dbReference>
<protein>
    <submittedName>
        <fullName evidence="10">Thiol reductant ABC exporter subunit CydD</fullName>
    </submittedName>
</protein>
<evidence type="ECO:0000256" key="5">
    <source>
        <dbReference type="ARBA" id="ARBA00022989"/>
    </source>
</evidence>
<dbReference type="OrthoDB" id="9806127at2"/>
<evidence type="ECO:0000313" key="11">
    <source>
        <dbReference type="Proteomes" id="UP000177445"/>
    </source>
</evidence>
<feature type="transmembrane region" description="Helical" evidence="7">
    <location>
        <begin position="156"/>
        <end position="177"/>
    </location>
</feature>
<evidence type="ECO:0000256" key="4">
    <source>
        <dbReference type="ARBA" id="ARBA00022840"/>
    </source>
</evidence>
<dbReference type="SMART" id="SM00382">
    <property type="entry name" value="AAA"/>
    <property type="match status" value="1"/>
</dbReference>
<keyword evidence="2 7" id="KW-0812">Transmembrane</keyword>
<reference evidence="10 11" key="1">
    <citation type="submission" date="2016-10" db="EMBL/GenBank/DDBJ databases">
        <title>Marinobacter salinus sp. nov., a moderately halophilic bacterium isolated from a tidal flat environment.</title>
        <authorList>
            <person name="Park S.-J."/>
        </authorList>
    </citation>
    <scope>NUCLEOTIDE SEQUENCE [LARGE SCALE GENOMIC DNA]</scope>
    <source>
        <strain evidence="10 11">Hb8</strain>
    </source>
</reference>
<comment type="subcellular location">
    <subcellularLocation>
        <location evidence="1">Cell membrane</location>
        <topology evidence="1">Multi-pass membrane protein</topology>
    </subcellularLocation>
</comment>
<evidence type="ECO:0000256" key="7">
    <source>
        <dbReference type="SAM" id="Phobius"/>
    </source>
</evidence>
<proteinExistence type="predicted"/>
<dbReference type="STRING" id="1874317.BKP64_05450"/>
<dbReference type="InterPro" id="IPR039421">
    <property type="entry name" value="Type_1_exporter"/>
</dbReference>
<feature type="transmembrane region" description="Helical" evidence="7">
    <location>
        <begin position="44"/>
        <end position="65"/>
    </location>
</feature>
<dbReference type="InterPro" id="IPR027417">
    <property type="entry name" value="P-loop_NTPase"/>
</dbReference>
<dbReference type="PANTHER" id="PTHR24221:SF261">
    <property type="entry name" value="GLUTATHIONE_L-CYSTEINE TRANSPORT SYSTEM ATP-BINDING_PERMEASE PROTEIN CYDD"/>
    <property type="match status" value="1"/>
</dbReference>
<sequence length="577" mass="62619">MPEPEAERPREGAEGLSPLPSQRQIKDWLRELAKGSRRWVRGTVLAGLVAGLATILQMFFLARIIHQGVIENSPVSSLSALFTGLLLAMVIRAVAQGVQARFAARCSEQVRRDARRQINRHWQQTGPVAIGHASAGELAREWIDHVEALHGYFARFLPQMTLSLIVPATILALVFYLDWLAGIFLLLSAPLIPIFMALVGMGAEKLNQQHFETISRLSGQFLDKVRGLTTLQLFGQTDGATELIRKRSDRYRDVVMKTLRIAFLSSAVLEFFASVAIAVIAIYIGFGLLGSITYGPAEELTLFSGLLILLLAPEFFQPLRTLSQHYHDRAAALGASSEILSRLAGTEAHEEPRGAKSSGFSEANGEEIRLEDVCLAYRQGQAIFHHLNLAIRRGDCVALTGPSGGGKSSLLHLLAGFMQPDSGSIGVLGQAPGNFSFGWLGQKGFLVDGTWADNLRLTTPEASDVAIETALSNVGLGPLMASRERGIYSKVSEDGRGLSGGQARRLSLARIFVADYDLILLDEPTAGLDADSEAYVLAGLRKLAQAGKTLIFSTHHQALLTLANRILLVSGREVRDA</sequence>
<evidence type="ECO:0000256" key="3">
    <source>
        <dbReference type="ARBA" id="ARBA00022741"/>
    </source>
</evidence>
<feature type="transmembrane region" description="Helical" evidence="7">
    <location>
        <begin position="183"/>
        <end position="203"/>
    </location>
</feature>
<dbReference type="NCBIfam" id="TIGR02857">
    <property type="entry name" value="CydD"/>
    <property type="match status" value="1"/>
</dbReference>
<dbReference type="GO" id="GO:0034040">
    <property type="term" value="F:ATPase-coupled lipid transmembrane transporter activity"/>
    <property type="evidence" value="ECO:0007669"/>
    <property type="project" value="TreeGrafter"/>
</dbReference>
<evidence type="ECO:0000313" key="10">
    <source>
        <dbReference type="EMBL" id="AOY87661.1"/>
    </source>
</evidence>
<dbReference type="PROSITE" id="PS00211">
    <property type="entry name" value="ABC_TRANSPORTER_1"/>
    <property type="match status" value="1"/>
</dbReference>
<evidence type="ECO:0000256" key="2">
    <source>
        <dbReference type="ARBA" id="ARBA00022692"/>
    </source>
</evidence>
<feature type="domain" description="ABC transmembrane type-1" evidence="9">
    <location>
        <begin position="44"/>
        <end position="331"/>
    </location>
</feature>
<dbReference type="CDD" id="cd18584">
    <property type="entry name" value="ABC_6TM_AarD_CydD"/>
    <property type="match status" value="1"/>
</dbReference>
<dbReference type="PROSITE" id="PS50893">
    <property type="entry name" value="ABC_TRANSPORTER_2"/>
    <property type="match status" value="1"/>
</dbReference>
<dbReference type="InterPro" id="IPR017871">
    <property type="entry name" value="ABC_transporter-like_CS"/>
</dbReference>
<dbReference type="Pfam" id="PF00005">
    <property type="entry name" value="ABC_tran"/>
    <property type="match status" value="1"/>
</dbReference>
<evidence type="ECO:0000256" key="1">
    <source>
        <dbReference type="ARBA" id="ARBA00004651"/>
    </source>
</evidence>
<name>A0A1D9GJB1_9GAMM</name>
<dbReference type="GO" id="GO:0005524">
    <property type="term" value="F:ATP binding"/>
    <property type="evidence" value="ECO:0007669"/>
    <property type="project" value="UniProtKB-KW"/>
</dbReference>
<evidence type="ECO:0000256" key="6">
    <source>
        <dbReference type="ARBA" id="ARBA00023136"/>
    </source>
</evidence>
<dbReference type="InterPro" id="IPR011527">
    <property type="entry name" value="ABC1_TM_dom"/>
</dbReference>
<feature type="domain" description="ABC transporter" evidence="8">
    <location>
        <begin position="368"/>
        <end position="577"/>
    </location>
</feature>
<evidence type="ECO:0000259" key="9">
    <source>
        <dbReference type="PROSITE" id="PS50929"/>
    </source>
</evidence>
<dbReference type="PANTHER" id="PTHR24221">
    <property type="entry name" value="ATP-BINDING CASSETTE SUB-FAMILY B"/>
    <property type="match status" value="1"/>
</dbReference>
<evidence type="ECO:0000259" key="8">
    <source>
        <dbReference type="PROSITE" id="PS50893"/>
    </source>
</evidence>
<dbReference type="KEGG" id="msq:BKP64_05450"/>
<keyword evidence="11" id="KW-1185">Reference proteome</keyword>
<dbReference type="GO" id="GO:0140359">
    <property type="term" value="F:ABC-type transporter activity"/>
    <property type="evidence" value="ECO:0007669"/>
    <property type="project" value="InterPro"/>
</dbReference>
<dbReference type="RefSeq" id="WP_070967011.1">
    <property type="nucleotide sequence ID" value="NZ_CP017715.1"/>
</dbReference>
<dbReference type="EMBL" id="CP017715">
    <property type="protein sequence ID" value="AOY87661.1"/>
    <property type="molecule type" value="Genomic_DNA"/>
</dbReference>
<organism evidence="10 11">
    <name type="scientific">Marinobacter salinus</name>
    <dbReference type="NCBI Taxonomy" id="1874317"/>
    <lineage>
        <taxon>Bacteria</taxon>
        <taxon>Pseudomonadati</taxon>
        <taxon>Pseudomonadota</taxon>
        <taxon>Gammaproteobacteria</taxon>
        <taxon>Pseudomonadales</taxon>
        <taxon>Marinobacteraceae</taxon>
        <taxon>Marinobacter</taxon>
    </lineage>
</organism>
<dbReference type="PROSITE" id="PS50929">
    <property type="entry name" value="ABC_TM1F"/>
    <property type="match status" value="1"/>
</dbReference>
<dbReference type="InterPro" id="IPR014216">
    <property type="entry name" value="ABC_transptr_CydD"/>
</dbReference>
<dbReference type="Gene3D" id="3.40.50.300">
    <property type="entry name" value="P-loop containing nucleotide triphosphate hydrolases"/>
    <property type="match status" value="1"/>
</dbReference>
<keyword evidence="3" id="KW-0547">Nucleotide-binding</keyword>
<keyword evidence="6 7" id="KW-0472">Membrane</keyword>
<dbReference type="AlphaFoldDB" id="A0A1D9GJB1"/>
<dbReference type="GO" id="GO:0016887">
    <property type="term" value="F:ATP hydrolysis activity"/>
    <property type="evidence" value="ECO:0007669"/>
    <property type="project" value="InterPro"/>
</dbReference>
<keyword evidence="4" id="KW-0067">ATP-binding</keyword>
<feature type="transmembrane region" description="Helical" evidence="7">
    <location>
        <begin position="261"/>
        <end position="288"/>
    </location>
</feature>
<dbReference type="Proteomes" id="UP000177445">
    <property type="component" value="Chromosome"/>
</dbReference>
<dbReference type="SUPFAM" id="SSF90123">
    <property type="entry name" value="ABC transporter transmembrane region"/>
    <property type="match status" value="1"/>
</dbReference>
<dbReference type="InterPro" id="IPR003439">
    <property type="entry name" value="ABC_transporter-like_ATP-bd"/>
</dbReference>
<dbReference type="InterPro" id="IPR036640">
    <property type="entry name" value="ABC1_TM_sf"/>
</dbReference>
<dbReference type="GO" id="GO:0005886">
    <property type="term" value="C:plasma membrane"/>
    <property type="evidence" value="ECO:0007669"/>
    <property type="project" value="UniProtKB-SubCell"/>
</dbReference>